<dbReference type="EMBL" id="WVRA01000002">
    <property type="protein sequence ID" value="NOE18180.1"/>
    <property type="molecule type" value="Genomic_DNA"/>
</dbReference>
<organism evidence="2 3">
    <name type="scientific">Ruegeria atlantica</name>
    <dbReference type="NCBI Taxonomy" id="81569"/>
    <lineage>
        <taxon>Bacteria</taxon>
        <taxon>Pseudomonadati</taxon>
        <taxon>Pseudomonadota</taxon>
        <taxon>Alphaproteobacteria</taxon>
        <taxon>Rhodobacterales</taxon>
        <taxon>Roseobacteraceae</taxon>
        <taxon>Ruegeria</taxon>
    </lineage>
</organism>
<evidence type="ECO:0000313" key="3">
    <source>
        <dbReference type="Proteomes" id="UP000597886"/>
    </source>
</evidence>
<dbReference type="SUPFAM" id="SSF103473">
    <property type="entry name" value="MFS general substrate transporter"/>
    <property type="match status" value="1"/>
</dbReference>
<dbReference type="AlphaFoldDB" id="A0AA90YXW3"/>
<dbReference type="InterPro" id="IPR052528">
    <property type="entry name" value="Sugar_transport-like"/>
</dbReference>
<evidence type="ECO:0000256" key="1">
    <source>
        <dbReference type="SAM" id="Phobius"/>
    </source>
</evidence>
<feature type="transmembrane region" description="Helical" evidence="1">
    <location>
        <begin position="326"/>
        <end position="344"/>
    </location>
</feature>
<dbReference type="RefSeq" id="WP_171329570.1">
    <property type="nucleotide sequence ID" value="NZ_WVRA01000002.1"/>
</dbReference>
<feature type="transmembrane region" description="Helical" evidence="1">
    <location>
        <begin position="391"/>
        <end position="411"/>
    </location>
</feature>
<keyword evidence="1" id="KW-0472">Membrane</keyword>
<feature type="transmembrane region" description="Helical" evidence="1">
    <location>
        <begin position="272"/>
        <end position="291"/>
    </location>
</feature>
<dbReference type="Proteomes" id="UP000597886">
    <property type="component" value="Unassembled WGS sequence"/>
</dbReference>
<feature type="transmembrane region" description="Helical" evidence="1">
    <location>
        <begin position="298"/>
        <end position="320"/>
    </location>
</feature>
<feature type="transmembrane region" description="Helical" evidence="1">
    <location>
        <begin position="106"/>
        <end position="124"/>
    </location>
</feature>
<keyword evidence="1" id="KW-0812">Transmembrane</keyword>
<feature type="transmembrane region" description="Helical" evidence="1">
    <location>
        <begin position="46"/>
        <end position="68"/>
    </location>
</feature>
<gene>
    <name evidence="2" type="ORF">GS634_08600</name>
</gene>
<evidence type="ECO:0000313" key="2">
    <source>
        <dbReference type="EMBL" id="NOE18180.1"/>
    </source>
</evidence>
<feature type="transmembrane region" description="Helical" evidence="1">
    <location>
        <begin position="239"/>
        <end position="260"/>
    </location>
</feature>
<accession>A0AA90YXW3</accession>
<feature type="transmembrane region" description="Helical" evidence="1">
    <location>
        <begin position="144"/>
        <end position="167"/>
    </location>
</feature>
<feature type="transmembrane region" description="Helical" evidence="1">
    <location>
        <begin position="20"/>
        <end position="40"/>
    </location>
</feature>
<keyword evidence="1" id="KW-1133">Transmembrane helix</keyword>
<feature type="transmembrane region" description="Helical" evidence="1">
    <location>
        <begin position="365"/>
        <end position="385"/>
    </location>
</feature>
<dbReference type="InterPro" id="IPR036259">
    <property type="entry name" value="MFS_trans_sf"/>
</dbReference>
<proteinExistence type="predicted"/>
<sequence length="425" mass="45086">MDATAEKAKRNVPVLAGQSIVSQVAWTLGSPSVVLPFLAVSFELPMFVAGALVSVRMIGSMISDFFLAQSVAAKSQKKRAIALTEAIIGSCLVLAMVAAATGVVPLIAVVFVAVFFVIGLVDEVQNLMFTDLLGDHVHSRSRMVLHYLQLGGGGLCAIGLAMLVHQITKENPPFSRHSTMIGVSVAFFMLSGLLMLAMTENARSAEPANKTGPKAKLSFKANARGILGMFEYSWFRRYMVMRMLLVAVSLSVPFFALIAAEAHHSSAKGLTAMIVSSASGYLVSGPLWQVVNMKSHRAVMVVGTLMVAATGGVLLAFHYLGIDHDVHLHAIALFVVTVAVTGISSARKLYFLDVAPKEQRVQGSAAIKSFTRLLAVLLSAALAAVAHMHEVVLAVAFIVAASLVACVTCYLTMLPDRKDASGTQG</sequence>
<reference evidence="2" key="1">
    <citation type="submission" date="2019-12" db="EMBL/GenBank/DDBJ databases">
        <title>Ruegeria JWLKs population differentiation of coral mucus and skeleton niches.</title>
        <authorList>
            <person name="Luo D."/>
        </authorList>
    </citation>
    <scope>NUCLEOTIDE SEQUENCE</scope>
    <source>
        <strain evidence="2">HKCCD6181</strain>
    </source>
</reference>
<dbReference type="PANTHER" id="PTHR23526">
    <property type="entry name" value="INTEGRAL MEMBRANE TRANSPORT PROTEIN-RELATED"/>
    <property type="match status" value="1"/>
</dbReference>
<feature type="transmembrane region" description="Helical" evidence="1">
    <location>
        <begin position="179"/>
        <end position="197"/>
    </location>
</feature>
<dbReference type="PANTHER" id="PTHR23526:SF2">
    <property type="entry name" value="MAJOR FACILITATOR SUPERFAMILY (MFS) PROFILE DOMAIN-CONTAINING PROTEIN"/>
    <property type="match status" value="1"/>
</dbReference>
<dbReference type="Gene3D" id="1.20.1250.20">
    <property type="entry name" value="MFS general substrate transporter like domains"/>
    <property type="match status" value="1"/>
</dbReference>
<feature type="transmembrane region" description="Helical" evidence="1">
    <location>
        <begin position="80"/>
        <end position="100"/>
    </location>
</feature>
<name>A0AA90YXW3_9RHOB</name>
<comment type="caution">
    <text evidence="2">The sequence shown here is derived from an EMBL/GenBank/DDBJ whole genome shotgun (WGS) entry which is preliminary data.</text>
</comment>
<protein>
    <submittedName>
        <fullName evidence="2">Permease</fullName>
    </submittedName>
</protein>